<gene>
    <name evidence="1" type="ORF">CSSPJE1EN1_LOCUS9435</name>
</gene>
<evidence type="ECO:0000313" key="2">
    <source>
        <dbReference type="Proteomes" id="UP001497444"/>
    </source>
</evidence>
<sequence>MYCTSLCTYVCAVLAECWWVLGSGFVRSFDCRLCVLSIADCGLLVWVVADCGFQRTEGPKFGRASSSKRGLISEQLLMELELTF</sequence>
<dbReference type="Proteomes" id="UP001497444">
    <property type="component" value="Chromosome 16"/>
</dbReference>
<organism evidence="1 2">
    <name type="scientific">Sphagnum jensenii</name>
    <dbReference type="NCBI Taxonomy" id="128206"/>
    <lineage>
        <taxon>Eukaryota</taxon>
        <taxon>Viridiplantae</taxon>
        <taxon>Streptophyta</taxon>
        <taxon>Embryophyta</taxon>
        <taxon>Bryophyta</taxon>
        <taxon>Sphagnophytina</taxon>
        <taxon>Sphagnopsida</taxon>
        <taxon>Sphagnales</taxon>
        <taxon>Sphagnaceae</taxon>
        <taxon>Sphagnum</taxon>
    </lineage>
</organism>
<name>A0ABP0WC06_9BRYO</name>
<keyword evidence="2" id="KW-1185">Reference proteome</keyword>
<evidence type="ECO:0000313" key="1">
    <source>
        <dbReference type="EMBL" id="CAK9263957.1"/>
    </source>
</evidence>
<reference evidence="1" key="1">
    <citation type="submission" date="2024-02" db="EMBL/GenBank/DDBJ databases">
        <authorList>
            <consortium name="ELIXIR-Norway"/>
            <consortium name="Elixir Norway"/>
        </authorList>
    </citation>
    <scope>NUCLEOTIDE SEQUENCE</scope>
</reference>
<accession>A0ABP0WC06</accession>
<protein>
    <recommendedName>
        <fullName evidence="3">Secreted protein</fullName>
    </recommendedName>
</protein>
<evidence type="ECO:0008006" key="3">
    <source>
        <dbReference type="Google" id="ProtNLM"/>
    </source>
</evidence>
<proteinExistence type="predicted"/>
<dbReference type="EMBL" id="OZ020111">
    <property type="protein sequence ID" value="CAK9263957.1"/>
    <property type="molecule type" value="Genomic_DNA"/>
</dbReference>